<dbReference type="Pfam" id="PF16561">
    <property type="entry name" value="AMPK1_CBM"/>
    <property type="match status" value="1"/>
</dbReference>
<evidence type="ECO:0000313" key="4">
    <source>
        <dbReference type="EMBL" id="PKA55362.1"/>
    </source>
</evidence>
<gene>
    <name evidence="4" type="primary">KINB1</name>
    <name evidence="4" type="ORF">AXF42_Ash004001</name>
</gene>
<dbReference type="EMBL" id="KZ451980">
    <property type="protein sequence ID" value="PKA55362.1"/>
    <property type="molecule type" value="Genomic_DNA"/>
</dbReference>
<evidence type="ECO:0000259" key="3">
    <source>
        <dbReference type="SMART" id="SM01010"/>
    </source>
</evidence>
<dbReference type="InterPro" id="IPR006828">
    <property type="entry name" value="ASC_dom"/>
</dbReference>
<dbReference type="SUPFAM" id="SSF81296">
    <property type="entry name" value="E set domains"/>
    <property type="match status" value="1"/>
</dbReference>
<evidence type="ECO:0000256" key="2">
    <source>
        <dbReference type="SAM" id="MobiDB-lite"/>
    </source>
</evidence>
<dbReference type="Proteomes" id="UP000236161">
    <property type="component" value="Unassembled WGS sequence"/>
</dbReference>
<reference evidence="4 5" key="1">
    <citation type="journal article" date="2017" name="Nature">
        <title>The Apostasia genome and the evolution of orchids.</title>
        <authorList>
            <person name="Zhang G.Q."/>
            <person name="Liu K.W."/>
            <person name="Li Z."/>
            <person name="Lohaus R."/>
            <person name="Hsiao Y.Y."/>
            <person name="Niu S.C."/>
            <person name="Wang J.Y."/>
            <person name="Lin Y.C."/>
            <person name="Xu Q."/>
            <person name="Chen L.J."/>
            <person name="Yoshida K."/>
            <person name="Fujiwara S."/>
            <person name="Wang Z.W."/>
            <person name="Zhang Y.Q."/>
            <person name="Mitsuda N."/>
            <person name="Wang M."/>
            <person name="Liu G.H."/>
            <person name="Pecoraro L."/>
            <person name="Huang H.X."/>
            <person name="Xiao X.J."/>
            <person name="Lin M."/>
            <person name="Wu X.Y."/>
            <person name="Wu W.L."/>
            <person name="Chen Y.Y."/>
            <person name="Chang S.B."/>
            <person name="Sakamoto S."/>
            <person name="Ohme-Takagi M."/>
            <person name="Yagi M."/>
            <person name="Zeng S.J."/>
            <person name="Shen C.Y."/>
            <person name="Yeh C.M."/>
            <person name="Luo Y.B."/>
            <person name="Tsai W.C."/>
            <person name="Van de Peer Y."/>
            <person name="Liu Z.J."/>
        </authorList>
    </citation>
    <scope>NUCLEOTIDE SEQUENCE [LARGE SCALE GENOMIC DNA]</scope>
    <source>
        <strain evidence="5">cv. Shenzhen</strain>
        <tissue evidence="4">Stem</tissue>
    </source>
</reference>
<proteinExistence type="inferred from homology"/>
<keyword evidence="4" id="KW-0808">Transferase</keyword>
<dbReference type="InterPro" id="IPR032640">
    <property type="entry name" value="AMPK1_CBM"/>
</dbReference>
<dbReference type="InterPro" id="IPR043554">
    <property type="entry name" value="KINB"/>
</dbReference>
<keyword evidence="5" id="KW-1185">Reference proteome</keyword>
<dbReference type="SUPFAM" id="SSF160219">
    <property type="entry name" value="AMPKBI-like"/>
    <property type="match status" value="1"/>
</dbReference>
<name>A0A2I0AIH4_9ASPA</name>
<dbReference type="Gene3D" id="6.20.250.60">
    <property type="match status" value="1"/>
</dbReference>
<dbReference type="PANTHER" id="PTHR46316:SF9">
    <property type="entry name" value="SNF1-RELATED PROTEIN KINASE REGULATORY SUBUNIT BETA-1"/>
    <property type="match status" value="1"/>
</dbReference>
<dbReference type="GO" id="GO:0016301">
    <property type="term" value="F:kinase activity"/>
    <property type="evidence" value="ECO:0007669"/>
    <property type="project" value="UniProtKB-KW"/>
</dbReference>
<dbReference type="CDD" id="cd02859">
    <property type="entry name" value="E_set_AMPKbeta_like_N"/>
    <property type="match status" value="1"/>
</dbReference>
<feature type="compositionally biased region" description="Basic and acidic residues" evidence="2">
    <location>
        <begin position="1"/>
        <end position="10"/>
    </location>
</feature>
<feature type="region of interest" description="Disordered" evidence="2">
    <location>
        <begin position="1"/>
        <end position="59"/>
    </location>
</feature>
<accession>A0A2I0AIH4</accession>
<keyword evidence="4" id="KW-0418">Kinase</keyword>
<dbReference type="InterPro" id="IPR037256">
    <property type="entry name" value="ASC_dom_sf"/>
</dbReference>
<sequence length="282" mass="31165">MGNASGKEELENGGGGFSATRGGGEIPSDATARQSLSLDSMAETPPASPRRSRSPLLFSHQVPPSPFQRVVDGHQMQSQLWGNDCQSPSNISTEKGIPTLISWYHGGNDVAVEGSWDNWSSRKALHRSGKDHSVLLVLPSGIYHYKFIIDGQWRFIPDLPHMTDTAGHTANILQVTDYVPENLDSIAEFEAPPSPESSYGSMFPVDDDFAKEPPTLPPQLPLMEPGLRSLEMYSSPKKHQHVELNHLFIEKGWGSQSLVALNITHRFHSKYVTVALYKPLKR</sequence>
<organism evidence="4 5">
    <name type="scientific">Apostasia shenzhenica</name>
    <dbReference type="NCBI Taxonomy" id="1088818"/>
    <lineage>
        <taxon>Eukaryota</taxon>
        <taxon>Viridiplantae</taxon>
        <taxon>Streptophyta</taxon>
        <taxon>Embryophyta</taxon>
        <taxon>Tracheophyta</taxon>
        <taxon>Spermatophyta</taxon>
        <taxon>Magnoliopsida</taxon>
        <taxon>Liliopsida</taxon>
        <taxon>Asparagales</taxon>
        <taxon>Orchidaceae</taxon>
        <taxon>Apostasioideae</taxon>
        <taxon>Apostasia</taxon>
    </lineage>
</organism>
<evidence type="ECO:0000313" key="5">
    <source>
        <dbReference type="Proteomes" id="UP000236161"/>
    </source>
</evidence>
<dbReference type="PANTHER" id="PTHR46316">
    <property type="entry name" value="SNF1-RELATED PROTEIN KINASE REGULATORY SUBUNIT BETA-1"/>
    <property type="match status" value="1"/>
</dbReference>
<dbReference type="AlphaFoldDB" id="A0A2I0AIH4"/>
<dbReference type="Pfam" id="PF04739">
    <property type="entry name" value="AMPKBI"/>
    <property type="match status" value="1"/>
</dbReference>
<dbReference type="Gene3D" id="2.60.40.10">
    <property type="entry name" value="Immunoglobulins"/>
    <property type="match status" value="1"/>
</dbReference>
<dbReference type="STRING" id="1088818.A0A2I0AIH4"/>
<protein>
    <submittedName>
        <fullName evidence="4">SNF1-related protein kinase regulatory subunit beta-1</fullName>
    </submittedName>
</protein>
<comment type="similarity">
    <text evidence="1">Belongs to the 5'-AMP-activated protein kinase beta subunit family.</text>
</comment>
<evidence type="ECO:0000256" key="1">
    <source>
        <dbReference type="ARBA" id="ARBA00010926"/>
    </source>
</evidence>
<dbReference type="InterPro" id="IPR013783">
    <property type="entry name" value="Ig-like_fold"/>
</dbReference>
<dbReference type="GO" id="GO:0009507">
    <property type="term" value="C:chloroplast"/>
    <property type="evidence" value="ECO:0007669"/>
    <property type="project" value="UniProtKB-ARBA"/>
</dbReference>
<dbReference type="InterPro" id="IPR014756">
    <property type="entry name" value="Ig_E-set"/>
</dbReference>
<feature type="compositionally biased region" description="Gly residues" evidence="2">
    <location>
        <begin position="12"/>
        <end position="25"/>
    </location>
</feature>
<dbReference type="SMART" id="SM01010">
    <property type="entry name" value="AMPKBI"/>
    <property type="match status" value="1"/>
</dbReference>
<feature type="domain" description="Association with the SNF1 complex (ASC)" evidence="3">
    <location>
        <begin position="192"/>
        <end position="280"/>
    </location>
</feature>
<dbReference type="OrthoDB" id="531008at2759"/>